<evidence type="ECO:0000256" key="3">
    <source>
        <dbReference type="ARBA" id="ARBA00022448"/>
    </source>
</evidence>
<sequence length="485" mass="52433">MSKSESTDTPASKDNNVVALKRGVGLLGGVAMIVGSCVGSGIFISPQGTLRETGSVGMSLIIWVFCAVIAMCGALSYAELGAMLPSSGGEHAYLLHVFGDLPSYLFAWTFTVIIKPCILSIISLVCGIYIVAALGIEECGNGSGLVWAQKLFAGVVLLLLLAINCLSVKLATRVQIVFTFTKLAAMAIIVVVGFINMVQGKTEHLSVSTSFEGSATNFFAYSIAIYQGNWAYDSWNQLNFITEELKNPSRNLPVAIAIAMPLVAVCYLLVNIAYFTVLSPEEMLASPAVAVTFADQTLGVMAWIMPVAVCCSTFGAANGHMFASGRLPYAAARSGHLPKILSYIQINNLTPFYALCLSTCIALLLLIPGDFNTLINYYGFATWFFYGLTVVALLVLRGTHPEYPRPFKVPLVFPIFFILCSVYLIIAPIINDPALEFLYAFLFIMGGLIFYIPFIHFKCKLGCMDPVTRVLQKLAKVVPSSKPIN</sequence>
<dbReference type="Pfam" id="PF13520">
    <property type="entry name" value="AA_permease_2"/>
    <property type="match status" value="1"/>
</dbReference>
<feature type="transmembrane region" description="Helical" evidence="19">
    <location>
        <begin position="24"/>
        <end position="44"/>
    </location>
</feature>
<evidence type="ECO:0000256" key="16">
    <source>
        <dbReference type="ARBA" id="ARBA00079910"/>
    </source>
</evidence>
<feature type="transmembrane region" description="Helical" evidence="19">
    <location>
        <begin position="56"/>
        <end position="78"/>
    </location>
</feature>
<comment type="catalytic activity">
    <reaction evidence="18">
        <text>L-phenylalanine(out) + L-arginine(in) = L-phenylalanine(in) + L-arginine(out)</text>
        <dbReference type="Rhea" id="RHEA:71067"/>
        <dbReference type="ChEBI" id="CHEBI:32682"/>
        <dbReference type="ChEBI" id="CHEBI:58095"/>
    </reaction>
    <physiologicalReaction direction="left-to-right" evidence="18">
        <dbReference type="Rhea" id="RHEA:71068"/>
    </physiologicalReaction>
</comment>
<evidence type="ECO:0000256" key="2">
    <source>
        <dbReference type="ARBA" id="ARBA00009523"/>
    </source>
</evidence>
<comment type="subcellular location">
    <subcellularLocation>
        <location evidence="1">Apical cell membrane</location>
        <topology evidence="1">Multi-pass membrane protein</topology>
    </subcellularLocation>
</comment>
<evidence type="ECO:0000256" key="14">
    <source>
        <dbReference type="ARBA" id="ARBA00052732"/>
    </source>
</evidence>
<evidence type="ECO:0000256" key="13">
    <source>
        <dbReference type="ARBA" id="ARBA00052179"/>
    </source>
</evidence>
<feature type="transmembrane region" description="Helical" evidence="19">
    <location>
        <begin position="437"/>
        <end position="455"/>
    </location>
</feature>
<dbReference type="PANTHER" id="PTHR11785">
    <property type="entry name" value="AMINO ACID TRANSPORTER"/>
    <property type="match status" value="1"/>
</dbReference>
<keyword evidence="8 19" id="KW-0472">Membrane</keyword>
<feature type="transmembrane region" description="Helical" evidence="19">
    <location>
        <begin position="375"/>
        <end position="397"/>
    </location>
</feature>
<evidence type="ECO:0000256" key="5">
    <source>
        <dbReference type="ARBA" id="ARBA00022553"/>
    </source>
</evidence>
<evidence type="ECO:0000313" key="21">
    <source>
        <dbReference type="Proteomes" id="UP001152320"/>
    </source>
</evidence>
<evidence type="ECO:0000256" key="11">
    <source>
        <dbReference type="ARBA" id="ARBA00051814"/>
    </source>
</evidence>
<keyword evidence="6 19" id="KW-0812">Transmembrane</keyword>
<feature type="transmembrane region" description="Helical" evidence="19">
    <location>
        <begin position="151"/>
        <end position="170"/>
    </location>
</feature>
<comment type="catalytic activity">
    <reaction evidence="10">
        <text>L-lysine(out) + L-arginine(in) = L-lysine(in) + L-arginine(out)</text>
        <dbReference type="Rhea" id="RHEA:70827"/>
        <dbReference type="ChEBI" id="CHEBI:32551"/>
        <dbReference type="ChEBI" id="CHEBI:32682"/>
    </reaction>
    <physiologicalReaction direction="left-to-right" evidence="10">
        <dbReference type="Rhea" id="RHEA:70828"/>
    </physiologicalReaction>
</comment>
<keyword evidence="5" id="KW-0597">Phosphoprotein</keyword>
<comment type="similarity">
    <text evidence="2">Belongs to the amino acid-polyamine-organocation (APC) superfamily.</text>
</comment>
<accession>A0A9Q1CD88</accession>
<proteinExistence type="inferred from homology"/>
<dbReference type="OrthoDB" id="5982228at2759"/>
<evidence type="ECO:0000256" key="7">
    <source>
        <dbReference type="ARBA" id="ARBA00022989"/>
    </source>
</evidence>
<dbReference type="GO" id="GO:0015179">
    <property type="term" value="F:L-amino acid transmembrane transporter activity"/>
    <property type="evidence" value="ECO:0007669"/>
    <property type="project" value="TreeGrafter"/>
</dbReference>
<comment type="caution">
    <text evidence="20">The sequence shown here is derived from an EMBL/GenBank/DDBJ whole genome shotgun (WGS) entry which is preliminary data.</text>
</comment>
<dbReference type="PANTHER" id="PTHR11785:SF512">
    <property type="entry name" value="SOBREMESA, ISOFORM B"/>
    <property type="match status" value="1"/>
</dbReference>
<evidence type="ECO:0000256" key="19">
    <source>
        <dbReference type="SAM" id="Phobius"/>
    </source>
</evidence>
<feature type="transmembrane region" description="Helical" evidence="19">
    <location>
        <begin position="349"/>
        <end position="369"/>
    </location>
</feature>
<dbReference type="GO" id="GO:0016324">
    <property type="term" value="C:apical plasma membrane"/>
    <property type="evidence" value="ECO:0007669"/>
    <property type="project" value="UniProtKB-SubCell"/>
</dbReference>
<comment type="catalytic activity">
    <reaction evidence="11">
        <text>L-cystine(out) + L-arginine(in) = L-cystine(in) + L-arginine(out)</text>
        <dbReference type="Rhea" id="RHEA:71075"/>
        <dbReference type="ChEBI" id="CHEBI:32682"/>
        <dbReference type="ChEBI" id="CHEBI:35491"/>
    </reaction>
    <physiologicalReaction direction="left-to-right" evidence="11">
        <dbReference type="Rhea" id="RHEA:71076"/>
    </physiologicalReaction>
</comment>
<dbReference type="FunFam" id="1.20.1740.10:FF:000015">
    <property type="entry name" value="B(0,+)-type amino acid transporter 1"/>
    <property type="match status" value="1"/>
</dbReference>
<dbReference type="EMBL" id="JAIZAY010000005">
    <property type="protein sequence ID" value="KAJ8042394.1"/>
    <property type="molecule type" value="Genomic_DNA"/>
</dbReference>
<keyword evidence="4" id="KW-1003">Cell membrane</keyword>
<protein>
    <recommendedName>
        <fullName evidence="15">b(0,+)-type amino acid transporter 1</fullName>
    </recommendedName>
    <alternativeName>
        <fullName evidence="16">Glycoprotein-associated amino acid transporter b0,+AT1</fullName>
    </alternativeName>
    <alternativeName>
        <fullName evidence="17">Solute carrier family 7 member 9</fullName>
    </alternativeName>
</protein>
<evidence type="ECO:0000313" key="20">
    <source>
        <dbReference type="EMBL" id="KAJ8042394.1"/>
    </source>
</evidence>
<evidence type="ECO:0000256" key="9">
    <source>
        <dbReference type="ARBA" id="ARBA00023157"/>
    </source>
</evidence>
<reference evidence="20" key="1">
    <citation type="submission" date="2021-10" db="EMBL/GenBank/DDBJ databases">
        <title>Tropical sea cucumber genome reveals ecological adaptation and Cuvierian tubules defense mechanism.</title>
        <authorList>
            <person name="Chen T."/>
        </authorList>
    </citation>
    <scope>NUCLEOTIDE SEQUENCE</scope>
    <source>
        <strain evidence="20">Nanhai2018</strain>
        <tissue evidence="20">Muscle</tissue>
    </source>
</reference>
<keyword evidence="9" id="KW-1015">Disulfide bond</keyword>
<evidence type="ECO:0000256" key="6">
    <source>
        <dbReference type="ARBA" id="ARBA00022692"/>
    </source>
</evidence>
<feature type="transmembrane region" description="Helical" evidence="19">
    <location>
        <begin position="409"/>
        <end position="431"/>
    </location>
</feature>
<evidence type="ECO:0000256" key="4">
    <source>
        <dbReference type="ARBA" id="ARBA00022475"/>
    </source>
</evidence>
<dbReference type="InterPro" id="IPR002293">
    <property type="entry name" value="AA/rel_permease1"/>
</dbReference>
<evidence type="ECO:0000256" key="12">
    <source>
        <dbReference type="ARBA" id="ARBA00051835"/>
    </source>
</evidence>
<evidence type="ECO:0000256" key="15">
    <source>
        <dbReference type="ARBA" id="ARBA00074336"/>
    </source>
</evidence>
<keyword evidence="21" id="KW-1185">Reference proteome</keyword>
<organism evidence="20 21">
    <name type="scientific">Holothuria leucospilota</name>
    <name type="common">Black long sea cucumber</name>
    <name type="synonym">Mertensiothuria leucospilota</name>
    <dbReference type="NCBI Taxonomy" id="206669"/>
    <lineage>
        <taxon>Eukaryota</taxon>
        <taxon>Metazoa</taxon>
        <taxon>Echinodermata</taxon>
        <taxon>Eleutherozoa</taxon>
        <taxon>Echinozoa</taxon>
        <taxon>Holothuroidea</taxon>
        <taxon>Aspidochirotacea</taxon>
        <taxon>Aspidochirotida</taxon>
        <taxon>Holothuriidae</taxon>
        <taxon>Holothuria</taxon>
    </lineage>
</organism>
<evidence type="ECO:0000256" key="1">
    <source>
        <dbReference type="ARBA" id="ARBA00004424"/>
    </source>
</evidence>
<name>A0A9Q1CD88_HOLLE</name>
<evidence type="ECO:0000256" key="17">
    <source>
        <dbReference type="ARBA" id="ARBA00083296"/>
    </source>
</evidence>
<evidence type="ECO:0000256" key="18">
    <source>
        <dbReference type="ARBA" id="ARBA00093193"/>
    </source>
</evidence>
<feature type="transmembrane region" description="Helical" evidence="19">
    <location>
        <begin position="105"/>
        <end position="131"/>
    </location>
</feature>
<comment type="catalytic activity">
    <reaction evidence="12">
        <text>L-histidine(out) + L-arginine(in) = L-histidine(in) + L-arginine(out)</text>
        <dbReference type="Rhea" id="RHEA:71063"/>
        <dbReference type="ChEBI" id="CHEBI:32682"/>
        <dbReference type="ChEBI" id="CHEBI:57595"/>
    </reaction>
    <physiologicalReaction direction="left-to-right" evidence="12">
        <dbReference type="Rhea" id="RHEA:71064"/>
    </physiologicalReaction>
</comment>
<feature type="transmembrane region" description="Helical" evidence="19">
    <location>
        <begin position="297"/>
        <end position="317"/>
    </location>
</feature>
<evidence type="ECO:0000256" key="10">
    <source>
        <dbReference type="ARBA" id="ARBA00051323"/>
    </source>
</evidence>
<evidence type="ECO:0000256" key="8">
    <source>
        <dbReference type="ARBA" id="ARBA00023136"/>
    </source>
</evidence>
<dbReference type="AlphaFoldDB" id="A0A9Q1CD88"/>
<feature type="transmembrane region" description="Helical" evidence="19">
    <location>
        <begin position="176"/>
        <end position="198"/>
    </location>
</feature>
<dbReference type="Proteomes" id="UP001152320">
    <property type="component" value="Chromosome 5"/>
</dbReference>
<gene>
    <name evidence="20" type="ORF">HOLleu_13438</name>
</gene>
<comment type="catalytic activity">
    <reaction evidence="13">
        <text>L-cysteine(out) + L-arginine(in) = L-cysteine(in) + L-arginine(out)</text>
        <dbReference type="Rhea" id="RHEA:71071"/>
        <dbReference type="ChEBI" id="CHEBI:32682"/>
        <dbReference type="ChEBI" id="CHEBI:35235"/>
    </reaction>
    <physiologicalReaction direction="left-to-right" evidence="13">
        <dbReference type="Rhea" id="RHEA:71072"/>
    </physiologicalReaction>
</comment>
<dbReference type="InterPro" id="IPR050598">
    <property type="entry name" value="AminoAcid_Transporter"/>
</dbReference>
<keyword evidence="3" id="KW-0813">Transport</keyword>
<dbReference type="PIRSF" id="PIRSF006060">
    <property type="entry name" value="AA_transporter"/>
    <property type="match status" value="1"/>
</dbReference>
<comment type="catalytic activity">
    <reaction evidence="14">
        <text>L-leucine(out) + L-arginine(in) = L-leucine(in) + L-arginine(out)</text>
        <dbReference type="Rhea" id="RHEA:71059"/>
        <dbReference type="ChEBI" id="CHEBI:32682"/>
        <dbReference type="ChEBI" id="CHEBI:57427"/>
    </reaction>
    <physiologicalReaction direction="left-to-right" evidence="14">
        <dbReference type="Rhea" id="RHEA:71060"/>
    </physiologicalReaction>
</comment>
<dbReference type="Gene3D" id="1.20.1740.10">
    <property type="entry name" value="Amino acid/polyamine transporter I"/>
    <property type="match status" value="1"/>
</dbReference>
<feature type="transmembrane region" description="Helical" evidence="19">
    <location>
        <begin position="254"/>
        <end position="277"/>
    </location>
</feature>
<keyword evidence="7 19" id="KW-1133">Transmembrane helix</keyword>